<protein>
    <recommendedName>
        <fullName evidence="10">Transposase</fullName>
    </recommendedName>
</protein>
<dbReference type="InterPro" id="IPR052035">
    <property type="entry name" value="ZnF_BED_domain_contain"/>
</dbReference>
<dbReference type="GO" id="GO:0008270">
    <property type="term" value="F:zinc ion binding"/>
    <property type="evidence" value="ECO:0007669"/>
    <property type="project" value="UniProtKB-KW"/>
</dbReference>
<accession>A0A9W8JPI3</accession>
<dbReference type="SUPFAM" id="SSF140996">
    <property type="entry name" value="Hermes dimerisation domain"/>
    <property type="match status" value="1"/>
</dbReference>
<keyword evidence="9" id="KW-1185">Reference proteome</keyword>
<keyword evidence="6" id="KW-0175">Coiled coil</keyword>
<dbReference type="SUPFAM" id="SSF53098">
    <property type="entry name" value="Ribonuclease H-like"/>
    <property type="match status" value="1"/>
</dbReference>
<evidence type="ECO:0000256" key="5">
    <source>
        <dbReference type="ARBA" id="ARBA00023242"/>
    </source>
</evidence>
<comment type="subcellular location">
    <subcellularLocation>
        <location evidence="1">Nucleus</location>
    </subcellularLocation>
</comment>
<keyword evidence="5" id="KW-0539">Nucleus</keyword>
<name>A0A9W8JPI3_9AGAR</name>
<sequence>MERAKGTKSQSFVHILPQQLEMDNPEKEKSHSGRLLKATVKRKAQQATSTIRSVFKKKKKLDATTTHSDDDHLSPTPSIDPGTKLTAPPISAAPVSVKKPAEVIELDESEDTEEEDNSSEAELDRLKKEWISPIYAFFKPTPDIGYEKGRRYHEFRCAAKGCKKGVRRFLDKSDAKSTSNMQKHAKSCWGTETVEIADEAANLNEARKMVGSLKDGSITAAFERKGKGCVTYSHRQHTKAETKAEIVRWVAESARPFKIVADRGFLSLMKTGHPEYYVPSPSTVSHDVRLVFARSRQRISAMLRKHEGKISFATDAWTSPNHKAYVAVTAHLEHNGTPISLVLDVIELAKSHTGINLALAFVDILKDFGITDKVLAVTCDNATNNDRMIDELETLLPDFSSVNHTRCFLHVTNLVRKTLVKQFDVTKKAADAEIDAAEQELLDMAEGLDLEAALIAAERAGNADDGTEEEEVDDVDGWVDGDIHLTDDERARLEEDSRPVKLVIAKLRKIAFKIVHWSTLPHIITTL</sequence>
<evidence type="ECO:0000256" key="2">
    <source>
        <dbReference type="ARBA" id="ARBA00022723"/>
    </source>
</evidence>
<comment type="caution">
    <text evidence="8">The sequence shown here is derived from an EMBL/GenBank/DDBJ whole genome shotgun (WGS) entry which is preliminary data.</text>
</comment>
<evidence type="ECO:0000256" key="6">
    <source>
        <dbReference type="SAM" id="Coils"/>
    </source>
</evidence>
<dbReference type="InterPro" id="IPR012337">
    <property type="entry name" value="RNaseH-like_sf"/>
</dbReference>
<evidence type="ECO:0000256" key="4">
    <source>
        <dbReference type="ARBA" id="ARBA00022833"/>
    </source>
</evidence>
<feature type="region of interest" description="Disordered" evidence="7">
    <location>
        <begin position="1"/>
        <end position="123"/>
    </location>
</feature>
<keyword evidence="3" id="KW-0863">Zinc-finger</keyword>
<dbReference type="EMBL" id="JANKHO010002928">
    <property type="protein sequence ID" value="KAJ3487515.1"/>
    <property type="molecule type" value="Genomic_DNA"/>
</dbReference>
<dbReference type="OrthoDB" id="2677917at2759"/>
<evidence type="ECO:0008006" key="10">
    <source>
        <dbReference type="Google" id="ProtNLM"/>
    </source>
</evidence>
<dbReference type="AlphaFoldDB" id="A0A9W8JPI3"/>
<dbReference type="PANTHER" id="PTHR46481">
    <property type="entry name" value="ZINC FINGER BED DOMAIN-CONTAINING PROTEIN 4"/>
    <property type="match status" value="1"/>
</dbReference>
<feature type="compositionally biased region" description="Acidic residues" evidence="7">
    <location>
        <begin position="104"/>
        <end position="121"/>
    </location>
</feature>
<dbReference type="Proteomes" id="UP001148786">
    <property type="component" value="Unassembled WGS sequence"/>
</dbReference>
<keyword evidence="2" id="KW-0479">Metal-binding</keyword>
<evidence type="ECO:0000313" key="9">
    <source>
        <dbReference type="Proteomes" id="UP001148786"/>
    </source>
</evidence>
<feature type="coiled-coil region" evidence="6">
    <location>
        <begin position="420"/>
        <end position="447"/>
    </location>
</feature>
<evidence type="ECO:0000313" key="8">
    <source>
        <dbReference type="EMBL" id="KAJ3487515.1"/>
    </source>
</evidence>
<evidence type="ECO:0000256" key="1">
    <source>
        <dbReference type="ARBA" id="ARBA00004123"/>
    </source>
</evidence>
<evidence type="ECO:0000256" key="3">
    <source>
        <dbReference type="ARBA" id="ARBA00022771"/>
    </source>
</evidence>
<reference evidence="8" key="1">
    <citation type="submission" date="2022-07" db="EMBL/GenBank/DDBJ databases">
        <title>Genome Sequence of Agrocybe chaxingu.</title>
        <authorList>
            <person name="Buettner E."/>
        </authorList>
    </citation>
    <scope>NUCLEOTIDE SEQUENCE</scope>
    <source>
        <strain evidence="8">MP-N11</strain>
    </source>
</reference>
<keyword evidence="4" id="KW-0862">Zinc</keyword>
<dbReference type="PANTHER" id="PTHR46481:SF10">
    <property type="entry name" value="ZINC FINGER BED DOMAIN-CONTAINING PROTEIN 39"/>
    <property type="match status" value="1"/>
</dbReference>
<dbReference type="GO" id="GO:0005634">
    <property type="term" value="C:nucleus"/>
    <property type="evidence" value="ECO:0007669"/>
    <property type="project" value="UniProtKB-SubCell"/>
</dbReference>
<evidence type="ECO:0000256" key="7">
    <source>
        <dbReference type="SAM" id="MobiDB-lite"/>
    </source>
</evidence>
<gene>
    <name evidence="8" type="ORF">NLJ89_g11705</name>
</gene>
<proteinExistence type="predicted"/>
<organism evidence="8 9">
    <name type="scientific">Agrocybe chaxingu</name>
    <dbReference type="NCBI Taxonomy" id="84603"/>
    <lineage>
        <taxon>Eukaryota</taxon>
        <taxon>Fungi</taxon>
        <taxon>Dikarya</taxon>
        <taxon>Basidiomycota</taxon>
        <taxon>Agaricomycotina</taxon>
        <taxon>Agaricomycetes</taxon>
        <taxon>Agaricomycetidae</taxon>
        <taxon>Agaricales</taxon>
        <taxon>Agaricineae</taxon>
        <taxon>Strophariaceae</taxon>
        <taxon>Agrocybe</taxon>
    </lineage>
</organism>